<keyword evidence="3" id="KW-1185">Reference proteome</keyword>
<dbReference type="EMBL" id="SDRB02012727">
    <property type="protein sequence ID" value="THF96819.1"/>
    <property type="molecule type" value="Genomic_DNA"/>
</dbReference>
<proteinExistence type="predicted"/>
<evidence type="ECO:0000256" key="1">
    <source>
        <dbReference type="SAM" id="MobiDB-lite"/>
    </source>
</evidence>
<organism evidence="2 3">
    <name type="scientific">Camellia sinensis var. sinensis</name>
    <name type="common">China tea</name>
    <dbReference type="NCBI Taxonomy" id="542762"/>
    <lineage>
        <taxon>Eukaryota</taxon>
        <taxon>Viridiplantae</taxon>
        <taxon>Streptophyta</taxon>
        <taxon>Embryophyta</taxon>
        <taxon>Tracheophyta</taxon>
        <taxon>Spermatophyta</taxon>
        <taxon>Magnoliopsida</taxon>
        <taxon>eudicotyledons</taxon>
        <taxon>Gunneridae</taxon>
        <taxon>Pentapetalae</taxon>
        <taxon>asterids</taxon>
        <taxon>Ericales</taxon>
        <taxon>Theaceae</taxon>
        <taxon>Camellia</taxon>
    </lineage>
</organism>
<dbReference type="Proteomes" id="UP000306102">
    <property type="component" value="Unassembled WGS sequence"/>
</dbReference>
<dbReference type="Gene3D" id="2.40.50.140">
    <property type="entry name" value="Nucleic acid-binding proteins"/>
    <property type="match status" value="1"/>
</dbReference>
<reference evidence="2 3" key="1">
    <citation type="journal article" date="2018" name="Proc. Natl. Acad. Sci. U.S.A.">
        <title>Draft genome sequence of Camellia sinensis var. sinensis provides insights into the evolution of the tea genome and tea quality.</title>
        <authorList>
            <person name="Wei C."/>
            <person name="Yang H."/>
            <person name="Wang S."/>
            <person name="Zhao J."/>
            <person name="Liu C."/>
            <person name="Gao L."/>
            <person name="Xia E."/>
            <person name="Lu Y."/>
            <person name="Tai Y."/>
            <person name="She G."/>
            <person name="Sun J."/>
            <person name="Cao H."/>
            <person name="Tong W."/>
            <person name="Gao Q."/>
            <person name="Li Y."/>
            <person name="Deng W."/>
            <person name="Jiang X."/>
            <person name="Wang W."/>
            <person name="Chen Q."/>
            <person name="Zhang S."/>
            <person name="Li H."/>
            <person name="Wu J."/>
            <person name="Wang P."/>
            <person name="Li P."/>
            <person name="Shi C."/>
            <person name="Zheng F."/>
            <person name="Jian J."/>
            <person name="Huang B."/>
            <person name="Shan D."/>
            <person name="Shi M."/>
            <person name="Fang C."/>
            <person name="Yue Y."/>
            <person name="Li F."/>
            <person name="Li D."/>
            <person name="Wei S."/>
            <person name="Han B."/>
            <person name="Jiang C."/>
            <person name="Yin Y."/>
            <person name="Xia T."/>
            <person name="Zhang Z."/>
            <person name="Bennetzen J.L."/>
            <person name="Zhao S."/>
            <person name="Wan X."/>
        </authorList>
    </citation>
    <scope>NUCLEOTIDE SEQUENCE [LARGE SCALE GENOMIC DNA]</scope>
    <source>
        <strain evidence="3">cv. Shuchazao</strain>
        <tissue evidence="2">Leaf</tissue>
    </source>
</reference>
<feature type="compositionally biased region" description="Acidic residues" evidence="1">
    <location>
        <begin position="337"/>
        <end position="353"/>
    </location>
</feature>
<evidence type="ECO:0000313" key="2">
    <source>
        <dbReference type="EMBL" id="THF96819.1"/>
    </source>
</evidence>
<gene>
    <name evidence="2" type="ORF">TEA_000679</name>
</gene>
<dbReference type="AlphaFoldDB" id="A0A4S4D3D6"/>
<accession>A0A4S4D3D6</accession>
<dbReference type="PANTHER" id="PTHR37195:SF2">
    <property type="entry name" value="NUCLEOLIN-LIKE"/>
    <property type="match status" value="1"/>
</dbReference>
<comment type="caution">
    <text evidence="2">The sequence shown here is derived from an EMBL/GenBank/DDBJ whole genome shotgun (WGS) entry which is preliminary data.</text>
</comment>
<feature type="region of interest" description="Disordered" evidence="1">
    <location>
        <begin position="283"/>
        <end position="353"/>
    </location>
</feature>
<sequence>MRKRRLCADQEDADQSLVKNILAAVVQIKPPKTITIENGTTTAQEIVLINEELMPIVLTLWDQFVTNEGEILQAIAQSFPTLIAVRLKVSSFRGQSLSTKPTSAFVLNPNFKAAHQLHNWCIQNEEVIRTLPSPLETHVRNITTPSPKVDKIISISNIPSSPNADGKVSNEALPKLNVPEYHIIQLKPSQYQFRGQAMLQHVITSVNNDDAEPFIITIASKPHQQSVQIEPKAKKELFPSTVGTNVASDISTAAVGTNSASDISAATNEDMGTEYLVRPVARAEEEEDASDFEPQENGEEEEFEEEEEEEEEDDDDDDAGGKVDVSAKRKRSGKDDSGDDDDGGEDDERPSKR</sequence>
<dbReference type="InterPro" id="IPR012340">
    <property type="entry name" value="NA-bd_OB-fold"/>
</dbReference>
<protein>
    <submittedName>
        <fullName evidence="2">Uncharacterized protein</fullName>
    </submittedName>
</protein>
<dbReference type="SUPFAM" id="SSF50249">
    <property type="entry name" value="Nucleic acid-binding proteins"/>
    <property type="match status" value="1"/>
</dbReference>
<name>A0A4S4D3D6_CAMSN</name>
<dbReference type="PANTHER" id="PTHR37195">
    <property type="entry name" value="OS01G0332900 PROTEIN"/>
    <property type="match status" value="1"/>
</dbReference>
<evidence type="ECO:0000313" key="3">
    <source>
        <dbReference type="Proteomes" id="UP000306102"/>
    </source>
</evidence>
<feature type="compositionally biased region" description="Acidic residues" evidence="1">
    <location>
        <begin position="284"/>
        <end position="318"/>
    </location>
</feature>